<reference evidence="2 3" key="1">
    <citation type="submission" date="2019-08" db="EMBL/GenBank/DDBJ databases">
        <title>Complete genome sequence of Kushneria sp. YCWA18, a halophilic phosphate-solubilizing bacterium isolated from Daqiao saltern in China.</title>
        <authorList>
            <person name="Du G.-X."/>
            <person name="Qu L.-Y."/>
        </authorList>
    </citation>
    <scope>NUCLEOTIDE SEQUENCE [LARGE SCALE GENOMIC DNA]</scope>
    <source>
        <strain evidence="2 3">YCWA18</strain>
    </source>
</reference>
<accession>A0A5C1A3X7</accession>
<gene>
    <name evidence="2" type="ORF">FY550_15435</name>
</gene>
<evidence type="ECO:0000313" key="3">
    <source>
        <dbReference type="Proteomes" id="UP000322553"/>
    </source>
</evidence>
<evidence type="ECO:0000259" key="1">
    <source>
        <dbReference type="Pfam" id="PF13511"/>
    </source>
</evidence>
<dbReference type="InterPro" id="IPR025392">
    <property type="entry name" value="DUF4124"/>
</dbReference>
<name>A0A5C1A3X7_9GAMM</name>
<feature type="domain" description="DUF4124" evidence="1">
    <location>
        <begin position="43"/>
        <end position="77"/>
    </location>
</feature>
<protein>
    <submittedName>
        <fullName evidence="2">DUF4124 domain-containing protein</fullName>
    </submittedName>
</protein>
<dbReference type="KEGG" id="kuy:FY550_15435"/>
<keyword evidence="3" id="KW-1185">Reference proteome</keyword>
<sequence length="214" mass="23200">MGGPAPRLPSVVRARDMSHCCRNIGWPARGRGAVKGFGWVLALWLMAGTASAESALYRQVDEQGRVHWSDLPQGERHTLPTPSVIHLDAPSGQHVIRTPVSSCQRLTLVLPAPERPIALAEAASGIALRVECLPSLSDPLRVQLRVDGQLSQSPLHTTVFLLPGLAPGRHRLQAELVDREGRIRRSSPVLSVQVVESPSDVCTSECQRASRDAQ</sequence>
<dbReference type="OrthoDB" id="6366673at2"/>
<evidence type="ECO:0000313" key="2">
    <source>
        <dbReference type="EMBL" id="QEL12393.1"/>
    </source>
</evidence>
<proteinExistence type="predicted"/>
<dbReference type="Proteomes" id="UP000322553">
    <property type="component" value="Chromosome"/>
</dbReference>
<dbReference type="EMBL" id="CP043420">
    <property type="protein sequence ID" value="QEL12393.1"/>
    <property type="molecule type" value="Genomic_DNA"/>
</dbReference>
<dbReference type="Pfam" id="PF13511">
    <property type="entry name" value="DUF4124"/>
    <property type="match status" value="1"/>
</dbReference>
<organism evidence="2 3">
    <name type="scientific">Kushneria phosphatilytica</name>
    <dbReference type="NCBI Taxonomy" id="657387"/>
    <lineage>
        <taxon>Bacteria</taxon>
        <taxon>Pseudomonadati</taxon>
        <taxon>Pseudomonadota</taxon>
        <taxon>Gammaproteobacteria</taxon>
        <taxon>Oceanospirillales</taxon>
        <taxon>Halomonadaceae</taxon>
        <taxon>Kushneria</taxon>
    </lineage>
</organism>
<dbReference type="AlphaFoldDB" id="A0A5C1A3X7"/>